<proteinExistence type="predicted"/>
<keyword evidence="1" id="KW-0496">Mitochondrion</keyword>
<geneLocation type="mitochondrion" evidence="1"/>
<organism evidence="1">
    <name type="scientific">Picea glauca</name>
    <name type="common">White spruce</name>
    <name type="synonym">Pinus glauca</name>
    <dbReference type="NCBI Taxonomy" id="3330"/>
    <lineage>
        <taxon>Eukaryota</taxon>
        <taxon>Viridiplantae</taxon>
        <taxon>Streptophyta</taxon>
        <taxon>Embryophyta</taxon>
        <taxon>Tracheophyta</taxon>
        <taxon>Spermatophyta</taxon>
        <taxon>Pinopsida</taxon>
        <taxon>Pinidae</taxon>
        <taxon>Conifers I</taxon>
        <taxon>Pinales</taxon>
        <taxon>Pinaceae</taxon>
        <taxon>Picea</taxon>
    </lineage>
</organism>
<comment type="caution">
    <text evidence="1">The sequence shown here is derived from an EMBL/GenBank/DDBJ whole genome shotgun (WGS) entry which is preliminary data.</text>
</comment>
<sequence length="89" mass="9891">MKKPMLDPQLARVLLALELLTLQPENLKPVHQLGKHQPLLLLLPFPPLLLRPLLLGKLKLVQPALDQTLSQAIKQEGMPLASLLSLMPL</sequence>
<protein>
    <submittedName>
        <fullName evidence="1">Uncharacterized protein</fullName>
    </submittedName>
</protein>
<name>A0A101LZX2_PICGL</name>
<gene>
    <name evidence="1" type="ORF">ABT39_MTgene4464</name>
</gene>
<dbReference type="AlphaFoldDB" id="A0A101LZX2"/>
<reference evidence="1" key="1">
    <citation type="journal article" date="2015" name="Genome Biol. Evol.">
        <title>Organellar Genomes of White Spruce (Picea glauca): Assembly and Annotation.</title>
        <authorList>
            <person name="Jackman S.D."/>
            <person name="Warren R.L."/>
            <person name="Gibb E.A."/>
            <person name="Vandervalk B.P."/>
            <person name="Mohamadi H."/>
            <person name="Chu J."/>
            <person name="Raymond A."/>
            <person name="Pleasance S."/>
            <person name="Coope R."/>
            <person name="Wildung M.R."/>
            <person name="Ritland C.E."/>
            <person name="Bousquet J."/>
            <person name="Jones S.J."/>
            <person name="Bohlmann J."/>
            <person name="Birol I."/>
        </authorList>
    </citation>
    <scope>NUCLEOTIDE SEQUENCE [LARGE SCALE GENOMIC DNA]</scope>
    <source>
        <tissue evidence="1">Flushing bud</tissue>
    </source>
</reference>
<accession>A0A101LZX2</accession>
<dbReference type="EMBL" id="LKAM01000005">
    <property type="protein sequence ID" value="KUM48449.1"/>
    <property type="molecule type" value="Genomic_DNA"/>
</dbReference>
<evidence type="ECO:0000313" key="1">
    <source>
        <dbReference type="EMBL" id="KUM48449.1"/>
    </source>
</evidence>